<reference evidence="1 2" key="1">
    <citation type="submission" date="2020-08" db="EMBL/GenBank/DDBJ databases">
        <title>Edaphobacter telluris sp. nov. and Acidobacterium dinghuensis sp. nov., two acidobacteria isolated from forest soil.</title>
        <authorList>
            <person name="Fu J."/>
            <person name="Qiu L."/>
        </authorList>
    </citation>
    <scope>NUCLEOTIDE SEQUENCE [LARGE SCALE GENOMIC DNA]</scope>
    <source>
        <strain evidence="1">4Y35</strain>
    </source>
</reference>
<name>A0A7G8BN52_9BACT</name>
<organism evidence="1 2">
    <name type="scientific">Alloacidobacterium dinghuense</name>
    <dbReference type="NCBI Taxonomy" id="2763107"/>
    <lineage>
        <taxon>Bacteria</taxon>
        <taxon>Pseudomonadati</taxon>
        <taxon>Acidobacteriota</taxon>
        <taxon>Terriglobia</taxon>
        <taxon>Terriglobales</taxon>
        <taxon>Acidobacteriaceae</taxon>
        <taxon>Alloacidobacterium</taxon>
    </lineage>
</organism>
<protein>
    <submittedName>
        <fullName evidence="1">Uncharacterized protein</fullName>
    </submittedName>
</protein>
<evidence type="ECO:0000313" key="1">
    <source>
        <dbReference type="EMBL" id="QNI33972.1"/>
    </source>
</evidence>
<keyword evidence="2" id="KW-1185">Reference proteome</keyword>
<dbReference type="KEGG" id="adin:H7849_08725"/>
<evidence type="ECO:0000313" key="2">
    <source>
        <dbReference type="Proteomes" id="UP000515312"/>
    </source>
</evidence>
<dbReference type="AlphaFoldDB" id="A0A7G8BN52"/>
<proteinExistence type="predicted"/>
<accession>A0A7G8BN52</accession>
<dbReference type="RefSeq" id="WP_186745760.1">
    <property type="nucleotide sequence ID" value="NZ_CP060394.1"/>
</dbReference>
<dbReference type="EMBL" id="CP060394">
    <property type="protein sequence ID" value="QNI33972.1"/>
    <property type="molecule type" value="Genomic_DNA"/>
</dbReference>
<dbReference type="Proteomes" id="UP000515312">
    <property type="component" value="Chromosome"/>
</dbReference>
<sequence>MGGAGRAYLYFSDEGVDLGQRVKELAAYYHQAVEPSGEVPFIFYGPISEVEERARGIDWLGRDADRDQSMLESATFSGTLIVDARFLGKHPFWDYVAPRSATPAARFGNLMVFRGTCACGPVLAGSLYQESITKIFAEKPNLAAAQRLLQESLASTPVPSSCTSNSPTFT</sequence>
<gene>
    <name evidence="1" type="ORF">H7849_08725</name>
</gene>